<reference evidence="3 4" key="1">
    <citation type="submission" date="2018-05" db="EMBL/GenBank/DDBJ databases">
        <authorList>
            <person name="Zhang Y.-J."/>
        </authorList>
    </citation>
    <scope>NUCLEOTIDE SEQUENCE [LARGE SCALE GENOMIC DNA]</scope>
    <source>
        <strain evidence="3 4">CY04</strain>
    </source>
</reference>
<dbReference type="InterPro" id="IPR027372">
    <property type="entry name" value="Phytase-like_dom"/>
</dbReference>
<dbReference type="InterPro" id="IPR011042">
    <property type="entry name" value="6-blade_b-propeller_TolB-like"/>
</dbReference>
<dbReference type="Gene3D" id="2.120.10.30">
    <property type="entry name" value="TolB, C-terminal domain"/>
    <property type="match status" value="1"/>
</dbReference>
<dbReference type="PIRSF" id="PIRSF031900">
    <property type="entry name" value="UCP031900"/>
    <property type="match status" value="1"/>
</dbReference>
<proteinExistence type="predicted"/>
<sequence length="302" mass="33201">MRLSTAVKLTLALIVTATLGIVAHAASRPKAINAAAYLGSYTWRVSDDWFGGLSALSISADGAAMTILSDSATLATAQIRRDQGQISGIDITSVHQLRASTGKILRGPISDSEGLAITPDGNIYVSFEGISRVVRHRDASSRAEVLPRPQAFRTLPRNKALESLASDARGHLYTVPERAFTQNGQIPVWQWNGQRWSIPFSLPPKGDFYPVSADIGPDGRFYLLERDYGFFGFSSRLRRWDFTQDSATNEQTLLQTSAGNHDNLEGLSVWRDQNGQLRATMVSDDNFIALQRTELVEYALPD</sequence>
<dbReference type="RefSeq" id="WP_167682930.1">
    <property type="nucleotide sequence ID" value="NZ_QHLQ01000003.1"/>
</dbReference>
<gene>
    <name evidence="3" type="ORF">DL239_05175</name>
</gene>
<dbReference type="Pfam" id="PF13449">
    <property type="entry name" value="Phytase-like"/>
    <property type="match status" value="1"/>
</dbReference>
<organism evidence="3 4">
    <name type="scientific">Parasedimentitalea denitrificans</name>
    <dbReference type="NCBI Taxonomy" id="2211118"/>
    <lineage>
        <taxon>Bacteria</taxon>
        <taxon>Pseudomonadati</taxon>
        <taxon>Pseudomonadota</taxon>
        <taxon>Alphaproteobacteria</taxon>
        <taxon>Rhodobacterales</taxon>
        <taxon>Paracoccaceae</taxon>
        <taxon>Parasedimentitalea</taxon>
    </lineage>
</organism>
<name>A0ABX0W4X3_9RHOB</name>
<evidence type="ECO:0000259" key="2">
    <source>
        <dbReference type="Pfam" id="PF13449"/>
    </source>
</evidence>
<accession>A0ABX0W4X3</accession>
<dbReference type="SUPFAM" id="SSF101898">
    <property type="entry name" value="NHL repeat"/>
    <property type="match status" value="1"/>
</dbReference>
<dbReference type="EMBL" id="QHLQ01000003">
    <property type="protein sequence ID" value="NIZ60363.1"/>
    <property type="molecule type" value="Genomic_DNA"/>
</dbReference>
<evidence type="ECO:0000313" key="3">
    <source>
        <dbReference type="EMBL" id="NIZ60363.1"/>
    </source>
</evidence>
<feature type="domain" description="Phytase-like" evidence="2">
    <location>
        <begin position="49"/>
        <end position="287"/>
    </location>
</feature>
<keyword evidence="4" id="KW-1185">Reference proteome</keyword>
<keyword evidence="1" id="KW-0732">Signal</keyword>
<protein>
    <recommendedName>
        <fullName evidence="2">Phytase-like domain-containing protein</fullName>
    </recommendedName>
</protein>
<feature type="signal peptide" evidence="1">
    <location>
        <begin position="1"/>
        <end position="25"/>
    </location>
</feature>
<evidence type="ECO:0000256" key="1">
    <source>
        <dbReference type="SAM" id="SignalP"/>
    </source>
</evidence>
<evidence type="ECO:0000313" key="4">
    <source>
        <dbReference type="Proteomes" id="UP001429564"/>
    </source>
</evidence>
<dbReference type="Proteomes" id="UP001429564">
    <property type="component" value="Unassembled WGS sequence"/>
</dbReference>
<dbReference type="InterPro" id="IPR014567">
    <property type="entry name" value="UCP031900"/>
</dbReference>
<comment type="caution">
    <text evidence="3">The sequence shown here is derived from an EMBL/GenBank/DDBJ whole genome shotgun (WGS) entry which is preliminary data.</text>
</comment>
<feature type="chain" id="PRO_5046206956" description="Phytase-like domain-containing protein" evidence="1">
    <location>
        <begin position="26"/>
        <end position="302"/>
    </location>
</feature>